<proteinExistence type="inferred from homology"/>
<feature type="region of interest" description="Disordered" evidence="5">
    <location>
        <begin position="177"/>
        <end position="197"/>
    </location>
</feature>
<dbReference type="AlphaFoldDB" id="A0A1S8A939"/>
<reference evidence="7" key="1">
    <citation type="submission" date="2016-03" db="EMBL/GenBank/DDBJ databases">
        <title>Draft genome sequence of Rosellinia necatrix.</title>
        <authorList>
            <person name="Kanematsu S."/>
        </authorList>
    </citation>
    <scope>NUCLEOTIDE SEQUENCE [LARGE SCALE GENOMIC DNA]</scope>
    <source>
        <strain evidence="7">W97</strain>
    </source>
</reference>
<dbReference type="Pfam" id="PF04828">
    <property type="entry name" value="GFA"/>
    <property type="match status" value="1"/>
</dbReference>
<dbReference type="PANTHER" id="PTHR33337">
    <property type="entry name" value="GFA DOMAIN-CONTAINING PROTEIN"/>
    <property type="match status" value="1"/>
</dbReference>
<dbReference type="Gene3D" id="2.170.150.70">
    <property type="match status" value="1"/>
</dbReference>
<keyword evidence="3" id="KW-0862">Zinc</keyword>
<sequence>MAAARNEDDDGGGGTLELVAHCLCGAQRFAAEVPLSALPLDVMYCHCTSCRRATGALYSTYVPWPGDPAAIRGSASLSSSSSLRRYAFTDAITTLFCGVCSSAMFAETRPAGGAPNYGVQTGVLANVEVPGGGGGGGGGSLLKITHHIFLGDTLDGGASPWLCDANRDGSRPRLWRGHRGQGEELSSTAHDWPAAASPAAADGDTPIRCHCGGVDLVLSPAARDLAGRPRSGLPWFVDPASGRSLGGFDACDSCRLSSGSDVFHWTFALLRHLAFPPTSAGARAGFPASSIELRDAVTAAAAAAAAARPPPADRDPRWGTLALYESSPGVQRYFCSRCSACVFYASDDRPEMVDVAVGLLDSGDGARAESLLSWDFGGEMVWRRDVMGGWREGFIQSVEAAAERWRLERGYPKNWRRIQKEEAKISN</sequence>
<dbReference type="InterPro" id="IPR006913">
    <property type="entry name" value="CENP-V/GFA"/>
</dbReference>
<dbReference type="Gene3D" id="3.90.1590.10">
    <property type="entry name" value="glutathione-dependent formaldehyde- activating enzyme (gfa)"/>
    <property type="match status" value="1"/>
</dbReference>
<dbReference type="Proteomes" id="UP000054516">
    <property type="component" value="Unassembled WGS sequence"/>
</dbReference>
<organism evidence="7">
    <name type="scientific">Rosellinia necatrix</name>
    <name type="common">White root-rot fungus</name>
    <dbReference type="NCBI Taxonomy" id="77044"/>
    <lineage>
        <taxon>Eukaryota</taxon>
        <taxon>Fungi</taxon>
        <taxon>Dikarya</taxon>
        <taxon>Ascomycota</taxon>
        <taxon>Pezizomycotina</taxon>
        <taxon>Sordariomycetes</taxon>
        <taxon>Xylariomycetidae</taxon>
        <taxon>Xylariales</taxon>
        <taxon>Xylariaceae</taxon>
        <taxon>Rosellinia</taxon>
    </lineage>
</organism>
<keyword evidence="8" id="KW-1185">Reference proteome</keyword>
<dbReference type="OMA" id="FYTVDDR"/>
<dbReference type="InterPro" id="IPR011057">
    <property type="entry name" value="Mss4-like_sf"/>
</dbReference>
<comment type="similarity">
    <text evidence="1">Belongs to the Gfa family.</text>
</comment>
<name>A0A1S8A939_ROSNE</name>
<evidence type="ECO:0000256" key="4">
    <source>
        <dbReference type="ARBA" id="ARBA00023239"/>
    </source>
</evidence>
<protein>
    <submittedName>
        <fullName evidence="7">Putative duf636 domain-containing protein</fullName>
    </submittedName>
</protein>
<accession>A0A1S8A939</accession>
<evidence type="ECO:0000256" key="5">
    <source>
        <dbReference type="SAM" id="MobiDB-lite"/>
    </source>
</evidence>
<dbReference type="GO" id="GO:0016846">
    <property type="term" value="F:carbon-sulfur lyase activity"/>
    <property type="evidence" value="ECO:0007669"/>
    <property type="project" value="InterPro"/>
</dbReference>
<evidence type="ECO:0000256" key="3">
    <source>
        <dbReference type="ARBA" id="ARBA00022833"/>
    </source>
</evidence>
<dbReference type="OrthoDB" id="5422068at2759"/>
<evidence type="ECO:0000259" key="6">
    <source>
        <dbReference type="PROSITE" id="PS51891"/>
    </source>
</evidence>
<evidence type="ECO:0000313" key="8">
    <source>
        <dbReference type="Proteomes" id="UP000054516"/>
    </source>
</evidence>
<keyword evidence="2" id="KW-0479">Metal-binding</keyword>
<evidence type="ECO:0000256" key="2">
    <source>
        <dbReference type="ARBA" id="ARBA00022723"/>
    </source>
</evidence>
<feature type="domain" description="CENP-V/GFA" evidence="6">
    <location>
        <begin position="18"/>
        <end position="162"/>
    </location>
</feature>
<dbReference type="SUPFAM" id="SSF51316">
    <property type="entry name" value="Mss4-like"/>
    <property type="match status" value="2"/>
</dbReference>
<keyword evidence="4" id="KW-0456">Lyase</keyword>
<evidence type="ECO:0000313" key="7">
    <source>
        <dbReference type="EMBL" id="GAW26626.1"/>
    </source>
</evidence>
<evidence type="ECO:0000256" key="1">
    <source>
        <dbReference type="ARBA" id="ARBA00005495"/>
    </source>
</evidence>
<dbReference type="PANTHER" id="PTHR33337:SF40">
    <property type="entry name" value="CENP-V_GFA DOMAIN-CONTAINING PROTEIN-RELATED"/>
    <property type="match status" value="1"/>
</dbReference>
<dbReference type="PROSITE" id="PS51891">
    <property type="entry name" value="CENP_V_GFA"/>
    <property type="match status" value="1"/>
</dbReference>
<dbReference type="GO" id="GO:0046872">
    <property type="term" value="F:metal ion binding"/>
    <property type="evidence" value="ECO:0007669"/>
    <property type="project" value="UniProtKB-KW"/>
</dbReference>
<gene>
    <name evidence="7" type="ORF">SAMD00023353_4000310</name>
</gene>
<dbReference type="EMBL" id="DF977485">
    <property type="protein sequence ID" value="GAW26626.1"/>
    <property type="molecule type" value="Genomic_DNA"/>
</dbReference>